<feature type="compositionally biased region" description="Basic and acidic residues" evidence="1">
    <location>
        <begin position="287"/>
        <end position="297"/>
    </location>
</feature>
<evidence type="ECO:0000313" key="2">
    <source>
        <dbReference type="EMBL" id="KAF4960548.1"/>
    </source>
</evidence>
<gene>
    <name evidence="2" type="ORF">FGADI_862</name>
</gene>
<feature type="compositionally biased region" description="Basic residues" evidence="1">
    <location>
        <begin position="56"/>
        <end position="65"/>
    </location>
</feature>
<dbReference type="AlphaFoldDB" id="A0A8H4TME7"/>
<feature type="compositionally biased region" description="Basic and acidic residues" evidence="1">
    <location>
        <begin position="191"/>
        <end position="227"/>
    </location>
</feature>
<proteinExistence type="predicted"/>
<feature type="compositionally biased region" description="Low complexity" evidence="1">
    <location>
        <begin position="264"/>
        <end position="279"/>
    </location>
</feature>
<accession>A0A8H4TME7</accession>
<sequence length="423" mass="47702">MAYYRPPRQQARPYGYDDDYVAPDPGGRSYDPYDDRNAPPPRKVRREPATDASPPRRYKSQRSRRPPSPGRPGYPDDPMMDDRRAEGRPRRRYEPERRGRSAGPDRRSRDISPPPFGPPPDSPRRKARSARPDRDAHFPEREFRQSSREPRAGRERERERDRDRELPIRGKRDARPDRDPRFGRDAPPVHPYDRDAYAREPNSRAYLDDPRDQQRFKHRDTEPESPRRHGRSVPPSPRSKSQGRGRKSRYPDSDSDSEDDRYGAKLGAAGAGAGAAAAASRRRPRSQTRDRRGRDPARSPNRGRPPTTQKNRGGAPAGRRSSMPASTKPRSAWWQNPMVQAGARTAFTAGAQAAMKSGHESGPWLGPKGAKVATAALGAALVDGFMGQKHPNSTRQKLMRQGVDLASAQTTRVPEHNGHSRKR</sequence>
<dbReference type="EMBL" id="JABFAI010000018">
    <property type="protein sequence ID" value="KAF4960548.1"/>
    <property type="molecule type" value="Genomic_DNA"/>
</dbReference>
<evidence type="ECO:0000256" key="1">
    <source>
        <dbReference type="SAM" id="MobiDB-lite"/>
    </source>
</evidence>
<feature type="region of interest" description="Disordered" evidence="1">
    <location>
        <begin position="1"/>
        <end position="332"/>
    </location>
</feature>
<feature type="compositionally biased region" description="Basic and acidic residues" evidence="1">
    <location>
        <begin position="130"/>
        <end position="184"/>
    </location>
</feature>
<protein>
    <submittedName>
        <fullName evidence="2">Uncharacterized protein</fullName>
    </submittedName>
</protein>
<organism evidence="2 3">
    <name type="scientific">Fusarium gaditjirri</name>
    <dbReference type="NCBI Taxonomy" id="282569"/>
    <lineage>
        <taxon>Eukaryota</taxon>
        <taxon>Fungi</taxon>
        <taxon>Dikarya</taxon>
        <taxon>Ascomycota</taxon>
        <taxon>Pezizomycotina</taxon>
        <taxon>Sordariomycetes</taxon>
        <taxon>Hypocreomycetidae</taxon>
        <taxon>Hypocreales</taxon>
        <taxon>Nectriaceae</taxon>
        <taxon>Fusarium</taxon>
        <taxon>Fusarium nisikadoi species complex</taxon>
    </lineage>
</organism>
<dbReference type="OrthoDB" id="3539922at2759"/>
<feature type="compositionally biased region" description="Pro residues" evidence="1">
    <location>
        <begin position="112"/>
        <end position="121"/>
    </location>
</feature>
<feature type="compositionally biased region" description="Basic and acidic residues" evidence="1">
    <location>
        <begin position="80"/>
        <end position="110"/>
    </location>
</feature>
<feature type="compositionally biased region" description="Polar residues" evidence="1">
    <location>
        <begin position="323"/>
        <end position="332"/>
    </location>
</feature>
<reference evidence="2" key="2">
    <citation type="submission" date="2020-05" db="EMBL/GenBank/DDBJ databases">
        <authorList>
            <person name="Kim H.-S."/>
            <person name="Proctor R.H."/>
            <person name="Brown D.W."/>
        </authorList>
    </citation>
    <scope>NUCLEOTIDE SEQUENCE</scope>
    <source>
        <strain evidence="2">NRRL 45417</strain>
    </source>
</reference>
<dbReference type="Proteomes" id="UP000604273">
    <property type="component" value="Unassembled WGS sequence"/>
</dbReference>
<keyword evidence="3" id="KW-1185">Reference proteome</keyword>
<comment type="caution">
    <text evidence="2">The sequence shown here is derived from an EMBL/GenBank/DDBJ whole genome shotgun (WGS) entry which is preliminary data.</text>
</comment>
<name>A0A8H4TME7_9HYPO</name>
<reference evidence="2" key="1">
    <citation type="journal article" date="2020" name="BMC Genomics">
        <title>Correction to: Identification and distribution of gene clusters required for synthesis of sphingolipid metabolism inhibitors in diverse species of the filamentous fungus Fusarium.</title>
        <authorList>
            <person name="Kim H.S."/>
            <person name="Lohmar J.M."/>
            <person name="Busman M."/>
            <person name="Brown D.W."/>
            <person name="Naumann T.A."/>
            <person name="Divon H.H."/>
            <person name="Lysoe E."/>
            <person name="Uhlig S."/>
            <person name="Proctor R.H."/>
        </authorList>
    </citation>
    <scope>NUCLEOTIDE SEQUENCE</scope>
    <source>
        <strain evidence="2">NRRL 45417</strain>
    </source>
</reference>
<evidence type="ECO:0000313" key="3">
    <source>
        <dbReference type="Proteomes" id="UP000604273"/>
    </source>
</evidence>